<proteinExistence type="predicted"/>
<keyword evidence="2" id="KW-1185">Reference proteome</keyword>
<evidence type="ECO:0000313" key="1">
    <source>
        <dbReference type="EMBL" id="CAG8733168.1"/>
    </source>
</evidence>
<name>A0A9N9IFW5_9GLOM</name>
<dbReference type="Proteomes" id="UP000789570">
    <property type="component" value="Unassembled WGS sequence"/>
</dbReference>
<dbReference type="AlphaFoldDB" id="A0A9N9IFW5"/>
<dbReference type="OrthoDB" id="2303713at2759"/>
<protein>
    <submittedName>
        <fullName evidence="1">13187_t:CDS:1</fullName>
    </submittedName>
</protein>
<gene>
    <name evidence="1" type="ORF">FCALED_LOCUS15121</name>
</gene>
<reference evidence="1" key="1">
    <citation type="submission" date="2021-06" db="EMBL/GenBank/DDBJ databases">
        <authorList>
            <person name="Kallberg Y."/>
            <person name="Tangrot J."/>
            <person name="Rosling A."/>
        </authorList>
    </citation>
    <scope>NUCLEOTIDE SEQUENCE</scope>
    <source>
        <strain evidence="1">UK204</strain>
    </source>
</reference>
<organism evidence="1 2">
    <name type="scientific">Funneliformis caledonium</name>
    <dbReference type="NCBI Taxonomy" id="1117310"/>
    <lineage>
        <taxon>Eukaryota</taxon>
        <taxon>Fungi</taxon>
        <taxon>Fungi incertae sedis</taxon>
        <taxon>Mucoromycota</taxon>
        <taxon>Glomeromycotina</taxon>
        <taxon>Glomeromycetes</taxon>
        <taxon>Glomerales</taxon>
        <taxon>Glomeraceae</taxon>
        <taxon>Funneliformis</taxon>
    </lineage>
</organism>
<accession>A0A9N9IFW5</accession>
<feature type="non-terminal residue" evidence="1">
    <location>
        <position position="1"/>
    </location>
</feature>
<comment type="caution">
    <text evidence="1">The sequence shown here is derived from an EMBL/GenBank/DDBJ whole genome shotgun (WGS) entry which is preliminary data.</text>
</comment>
<sequence>MDSQFKPDPRSELASLLNVKAGNNITTKYLGQQPKHFTEGYQGTQFLITKQMMDIWENLDTKVYANGWFMLYVADASDLNTSDA</sequence>
<dbReference type="EMBL" id="CAJVPQ010012797">
    <property type="protein sequence ID" value="CAG8733168.1"/>
    <property type="molecule type" value="Genomic_DNA"/>
</dbReference>
<evidence type="ECO:0000313" key="2">
    <source>
        <dbReference type="Proteomes" id="UP000789570"/>
    </source>
</evidence>